<dbReference type="VEuPathDB" id="AmoebaDB:ACA1_287950"/>
<evidence type="ECO:0000313" key="1">
    <source>
        <dbReference type="EMBL" id="ELR25094.1"/>
    </source>
</evidence>
<evidence type="ECO:0000313" key="2">
    <source>
        <dbReference type="Proteomes" id="UP000011083"/>
    </source>
</evidence>
<dbReference type="RefSeq" id="XP_004367849.1">
    <property type="nucleotide sequence ID" value="XM_004367792.1"/>
</dbReference>
<gene>
    <name evidence="1" type="ORF">ACA1_287950</name>
</gene>
<name>L8HHR6_ACACF</name>
<protein>
    <submittedName>
        <fullName evidence="1">Uncharacterized protein</fullName>
    </submittedName>
</protein>
<reference evidence="1 2" key="1">
    <citation type="journal article" date="2013" name="Genome Biol.">
        <title>Genome of Acanthamoeba castellanii highlights extensive lateral gene transfer and early evolution of tyrosine kinase signaling.</title>
        <authorList>
            <person name="Clarke M."/>
            <person name="Lohan A.J."/>
            <person name="Liu B."/>
            <person name="Lagkouvardos I."/>
            <person name="Roy S."/>
            <person name="Zafar N."/>
            <person name="Bertelli C."/>
            <person name="Schilde C."/>
            <person name="Kianianmomeni A."/>
            <person name="Burglin T.R."/>
            <person name="Frech C."/>
            <person name="Turcotte B."/>
            <person name="Kopec K.O."/>
            <person name="Synnott J.M."/>
            <person name="Choo C."/>
            <person name="Paponov I."/>
            <person name="Finkler A."/>
            <person name="Soon Heng Tan C."/>
            <person name="Hutchins A.P."/>
            <person name="Weinmeier T."/>
            <person name="Rattei T."/>
            <person name="Chu J.S."/>
            <person name="Gimenez G."/>
            <person name="Irimia M."/>
            <person name="Rigden D.J."/>
            <person name="Fitzpatrick D.A."/>
            <person name="Lorenzo-Morales J."/>
            <person name="Bateman A."/>
            <person name="Chiu C.H."/>
            <person name="Tang P."/>
            <person name="Hegemann P."/>
            <person name="Fromm H."/>
            <person name="Raoult D."/>
            <person name="Greub G."/>
            <person name="Miranda-Saavedra D."/>
            <person name="Chen N."/>
            <person name="Nash P."/>
            <person name="Ginger M.L."/>
            <person name="Horn M."/>
            <person name="Schaap P."/>
            <person name="Caler L."/>
            <person name="Loftus B."/>
        </authorList>
    </citation>
    <scope>NUCLEOTIDE SEQUENCE [LARGE SCALE GENOMIC DNA]</scope>
    <source>
        <strain evidence="1 2">Neff</strain>
    </source>
</reference>
<sequence>MVQKGAETLKRWTANSLYFVQGFAKKAAQASKEVAAEIKAKESTKTSGADHMKRGADLFETKPASGAGTAGTNWKSFAEGLGGAGAKIPGYSLGLLKNAITSVGGVILPGWSMRRIGWVAGAGFVVGFFVGKKFGGVHVHLTTPALPPGYTLPPATQLAATSTAAAAPAATA</sequence>
<dbReference type="EMBL" id="KB007805">
    <property type="protein sequence ID" value="ELR25094.1"/>
    <property type="molecule type" value="Genomic_DNA"/>
</dbReference>
<proteinExistence type="predicted"/>
<accession>L8HHR6</accession>
<dbReference type="AlphaFoldDB" id="L8HHR6"/>
<keyword evidence="2" id="KW-1185">Reference proteome</keyword>
<dbReference type="Proteomes" id="UP000011083">
    <property type="component" value="Unassembled WGS sequence"/>
</dbReference>
<organism evidence="1 2">
    <name type="scientific">Acanthamoeba castellanii (strain ATCC 30010 / Neff)</name>
    <dbReference type="NCBI Taxonomy" id="1257118"/>
    <lineage>
        <taxon>Eukaryota</taxon>
        <taxon>Amoebozoa</taxon>
        <taxon>Discosea</taxon>
        <taxon>Longamoebia</taxon>
        <taxon>Centramoebida</taxon>
        <taxon>Acanthamoebidae</taxon>
        <taxon>Acanthamoeba</taxon>
    </lineage>
</organism>
<dbReference type="GeneID" id="14926137"/>
<dbReference type="KEGG" id="acan:ACA1_287950"/>